<gene>
    <name evidence="9" type="ORF">DW687_02870</name>
</gene>
<comment type="caution">
    <text evidence="9">The sequence shown here is derived from an EMBL/GenBank/DDBJ whole genome shotgun (WGS) entry which is preliminary data.</text>
</comment>
<comment type="similarity">
    <text evidence="6">Belongs to the nlpA lipoprotein family.</text>
</comment>
<evidence type="ECO:0000256" key="1">
    <source>
        <dbReference type="ARBA" id="ARBA00004635"/>
    </source>
</evidence>
<evidence type="ECO:0000256" key="2">
    <source>
        <dbReference type="ARBA" id="ARBA00022729"/>
    </source>
</evidence>
<organism evidence="9 10">
    <name type="scientific">Anaerofustis stercorihominis</name>
    <dbReference type="NCBI Taxonomy" id="214853"/>
    <lineage>
        <taxon>Bacteria</taxon>
        <taxon>Bacillati</taxon>
        <taxon>Bacillota</taxon>
        <taxon>Clostridia</taxon>
        <taxon>Eubacteriales</taxon>
        <taxon>Eubacteriaceae</taxon>
        <taxon>Anaerofustis</taxon>
    </lineage>
</organism>
<proteinExistence type="inferred from homology"/>
<evidence type="ECO:0000256" key="7">
    <source>
        <dbReference type="PIRSR" id="PIRSR002854-1"/>
    </source>
</evidence>
<dbReference type="Gene3D" id="3.40.190.10">
    <property type="entry name" value="Periplasmic binding protein-like II"/>
    <property type="match status" value="2"/>
</dbReference>
<feature type="lipid moiety-binding region" description="S-diacylglycerol cysteine" evidence="7">
    <location>
        <position position="21"/>
    </location>
</feature>
<evidence type="ECO:0000256" key="3">
    <source>
        <dbReference type="ARBA" id="ARBA00023136"/>
    </source>
</evidence>
<dbReference type="InterPro" id="IPR004872">
    <property type="entry name" value="Lipoprotein_NlpA"/>
</dbReference>
<name>A0A3E3E153_9FIRM</name>
<dbReference type="EMBL" id="QUSM01000002">
    <property type="protein sequence ID" value="RGD75284.1"/>
    <property type="molecule type" value="Genomic_DNA"/>
</dbReference>
<accession>A0A3E3E153</accession>
<evidence type="ECO:0000313" key="10">
    <source>
        <dbReference type="Proteomes" id="UP000261212"/>
    </source>
</evidence>
<feature type="signal peptide" evidence="8">
    <location>
        <begin position="1"/>
        <end position="24"/>
    </location>
</feature>
<evidence type="ECO:0000256" key="6">
    <source>
        <dbReference type="PIRNR" id="PIRNR002854"/>
    </source>
</evidence>
<dbReference type="Pfam" id="PF03180">
    <property type="entry name" value="Lipoprotein_9"/>
    <property type="match status" value="1"/>
</dbReference>
<dbReference type="PROSITE" id="PS51257">
    <property type="entry name" value="PROKAR_LIPOPROTEIN"/>
    <property type="match status" value="1"/>
</dbReference>
<evidence type="ECO:0000256" key="5">
    <source>
        <dbReference type="ARBA" id="ARBA00023288"/>
    </source>
</evidence>
<evidence type="ECO:0000256" key="8">
    <source>
        <dbReference type="SAM" id="SignalP"/>
    </source>
</evidence>
<keyword evidence="4" id="KW-0564">Palmitate</keyword>
<dbReference type="AlphaFoldDB" id="A0A3E3E153"/>
<dbReference type="CDD" id="cd13597">
    <property type="entry name" value="PBP2_lipoprotein_Tp32"/>
    <property type="match status" value="1"/>
</dbReference>
<comment type="subcellular location">
    <subcellularLocation>
        <location evidence="1">Membrane</location>
        <topology evidence="1">Lipid-anchor</topology>
    </subcellularLocation>
</comment>
<evidence type="ECO:0000256" key="4">
    <source>
        <dbReference type="ARBA" id="ARBA00023139"/>
    </source>
</evidence>
<dbReference type="PANTHER" id="PTHR30429">
    <property type="entry name" value="D-METHIONINE-BINDING LIPOPROTEIN METQ"/>
    <property type="match status" value="1"/>
</dbReference>
<evidence type="ECO:0000313" key="9">
    <source>
        <dbReference type="EMBL" id="RGD75284.1"/>
    </source>
</evidence>
<dbReference type="Proteomes" id="UP000261212">
    <property type="component" value="Unassembled WGS sequence"/>
</dbReference>
<dbReference type="PIRSF" id="PIRSF002854">
    <property type="entry name" value="MetQ"/>
    <property type="match status" value="1"/>
</dbReference>
<feature type="chain" id="PRO_5039686148" description="Lipoprotein" evidence="8">
    <location>
        <begin position="25"/>
        <end position="271"/>
    </location>
</feature>
<sequence length="271" mass="29193">MKKVLAVLLSGVLAVGLLSGCGNSSSDDKVIKVGATAVPHAEILNAVKEDLQKDGYTLEVTEFTDYVQPNKVVDDGTLDANFFQHKPYMDSFNDEQGTKLVSVGTVHYEPLGIYAGKSKDIKNIPDGATIAVPNDTTNEARALLLLEKNGIITLKKDAGLNATAKDIEKNPKNVKIQELEAAQIPKSLQDVDFAVINGNYAMEAGLSVKKDALAIETADSEAAKTYANIICVKEGNENTDKTKELLKVLQSDNVKKFIDGKYDGSVVSIFE</sequence>
<dbReference type="SUPFAM" id="SSF53850">
    <property type="entry name" value="Periplasmic binding protein-like II"/>
    <property type="match status" value="1"/>
</dbReference>
<keyword evidence="2 8" id="KW-0732">Signal</keyword>
<protein>
    <recommendedName>
        <fullName evidence="6">Lipoprotein</fullName>
    </recommendedName>
</protein>
<keyword evidence="5 6" id="KW-0449">Lipoprotein</keyword>
<dbReference type="RefSeq" id="WP_117531475.1">
    <property type="nucleotide sequence ID" value="NZ_QUSM01000002.1"/>
</dbReference>
<keyword evidence="3" id="KW-0472">Membrane</keyword>
<reference evidence="9 10" key="1">
    <citation type="submission" date="2018-08" db="EMBL/GenBank/DDBJ databases">
        <title>A genome reference for cultivated species of the human gut microbiota.</title>
        <authorList>
            <person name="Zou Y."/>
            <person name="Xue W."/>
            <person name="Luo G."/>
        </authorList>
    </citation>
    <scope>NUCLEOTIDE SEQUENCE [LARGE SCALE GENOMIC DNA]</scope>
    <source>
        <strain evidence="9 10">AM25-6</strain>
    </source>
</reference>
<dbReference type="GO" id="GO:0016020">
    <property type="term" value="C:membrane"/>
    <property type="evidence" value="ECO:0007669"/>
    <property type="project" value="UniProtKB-SubCell"/>
</dbReference>
<dbReference type="PANTHER" id="PTHR30429:SF0">
    <property type="entry name" value="METHIONINE-BINDING LIPOPROTEIN METQ"/>
    <property type="match status" value="1"/>
</dbReference>